<dbReference type="PANTHER" id="PTHR23248:SF4">
    <property type="entry name" value="PHOSPHOLIPID SCRAMBLASE"/>
    <property type="match status" value="1"/>
</dbReference>
<comment type="caution">
    <text evidence="4">The sequence shown here is derived from an EMBL/GenBank/DDBJ whole genome shotgun (WGS) entry which is preliminary data.</text>
</comment>
<dbReference type="Pfam" id="PF03803">
    <property type="entry name" value="Scramblase"/>
    <property type="match status" value="1"/>
</dbReference>
<comment type="cofactor">
    <cofactor evidence="2">
        <name>Ca(2+)</name>
        <dbReference type="ChEBI" id="CHEBI:29108"/>
    </cofactor>
</comment>
<comment type="function">
    <text evidence="2">May mediate accelerated ATP-independent bidirectional transbilayer migration of phospholipids upon binding calcium ions that results in a loss of phospholipid asymmetry in the plasma membrane.</text>
</comment>
<dbReference type="Proteomes" id="UP000494256">
    <property type="component" value="Unassembled WGS sequence"/>
</dbReference>
<keyword evidence="2" id="KW-0106">Calcium</keyword>
<evidence type="ECO:0000256" key="2">
    <source>
        <dbReference type="RuleBase" id="RU363116"/>
    </source>
</evidence>
<dbReference type="Proteomes" id="UP000494106">
    <property type="component" value="Unassembled WGS sequence"/>
</dbReference>
<dbReference type="EMBL" id="CADEBC010000570">
    <property type="protein sequence ID" value="CAB3255108.1"/>
    <property type="molecule type" value="Genomic_DNA"/>
</dbReference>
<keyword evidence="5" id="KW-1185">Reference proteome</keyword>
<name>A0A8S1BHB4_ARCPL</name>
<comment type="similarity">
    <text evidence="1 2">Belongs to the phospholipid scramblase family.</text>
</comment>
<dbReference type="SUPFAM" id="SSF54518">
    <property type="entry name" value="Tubby C-terminal domain-like"/>
    <property type="match status" value="1"/>
</dbReference>
<dbReference type="InterPro" id="IPR025659">
    <property type="entry name" value="Tubby-like_C"/>
</dbReference>
<dbReference type="EMBL" id="CADEBD010000665">
    <property type="protein sequence ID" value="CAB3258691.1"/>
    <property type="molecule type" value="Genomic_DNA"/>
</dbReference>
<evidence type="ECO:0000313" key="4">
    <source>
        <dbReference type="EMBL" id="CAB3258691.1"/>
    </source>
</evidence>
<accession>A0A8S1BHB4</accession>
<reference evidence="5 6" key="1">
    <citation type="submission" date="2020-04" db="EMBL/GenBank/DDBJ databases">
        <authorList>
            <person name="Wallbank WR R."/>
            <person name="Pardo Diaz C."/>
            <person name="Kozak K."/>
            <person name="Martin S."/>
            <person name="Jiggins C."/>
            <person name="Moest M."/>
            <person name="Warren A I."/>
            <person name="Byers J.R.P. K."/>
            <person name="Montejo-Kovacevich G."/>
            <person name="Yen C E."/>
        </authorList>
    </citation>
    <scope>NUCLEOTIDE SEQUENCE [LARGE SCALE GENOMIC DNA]</scope>
</reference>
<keyword evidence="2" id="KW-0449">Lipoprotein</keyword>
<evidence type="ECO:0000313" key="6">
    <source>
        <dbReference type="Proteomes" id="UP000494256"/>
    </source>
</evidence>
<dbReference type="OrthoDB" id="191150at2759"/>
<gene>
    <name evidence="3" type="ORF">APLA_LOCUS14696</name>
    <name evidence="4" type="ORF">APLA_LOCUS16318</name>
</gene>
<organism evidence="4 6">
    <name type="scientific">Arctia plantaginis</name>
    <name type="common">Wood tiger moth</name>
    <name type="synonym">Phalaena plantaginis</name>
    <dbReference type="NCBI Taxonomy" id="874455"/>
    <lineage>
        <taxon>Eukaryota</taxon>
        <taxon>Metazoa</taxon>
        <taxon>Ecdysozoa</taxon>
        <taxon>Arthropoda</taxon>
        <taxon>Hexapoda</taxon>
        <taxon>Insecta</taxon>
        <taxon>Pterygota</taxon>
        <taxon>Neoptera</taxon>
        <taxon>Endopterygota</taxon>
        <taxon>Lepidoptera</taxon>
        <taxon>Glossata</taxon>
        <taxon>Ditrysia</taxon>
        <taxon>Noctuoidea</taxon>
        <taxon>Erebidae</taxon>
        <taxon>Arctiinae</taxon>
        <taxon>Arctia</taxon>
    </lineage>
</organism>
<dbReference type="GO" id="GO:0017128">
    <property type="term" value="F:phospholipid scramblase activity"/>
    <property type="evidence" value="ECO:0007669"/>
    <property type="project" value="InterPro"/>
</dbReference>
<dbReference type="InterPro" id="IPR005552">
    <property type="entry name" value="Scramblase"/>
</dbReference>
<dbReference type="PANTHER" id="PTHR23248">
    <property type="entry name" value="PHOSPHOLIPID SCRAMBLASE-RELATED"/>
    <property type="match status" value="1"/>
</dbReference>
<sequence>MIAAPIPKIPSLTIPEEVKVIPSVKIEPTVVDSLQQEFVEPPLLNELTTVDRLLITKRLPVKNVLCMRGKKNRFFVRTSDQNLIYTIEEENNWWVGYLCYGLRPLQLRVRNCHGMEVMTINRPFAFTSRVLPCQLQTLEIFSPPGHLIGTVQQQWTALRPLYLVLNERGDSLFWIRGPVNTLTCFKDVQFQIQRTDGEHVGATCKRWQGLTHALFFAPVSDRFGVAFEQNLTVEEKALLMSVTILLDYMYYDS</sequence>
<keyword evidence="2" id="KW-0564">Palmitate</keyword>
<protein>
    <recommendedName>
        <fullName evidence="2">Phospholipid scramblase</fullName>
    </recommendedName>
</protein>
<evidence type="ECO:0000256" key="1">
    <source>
        <dbReference type="ARBA" id="ARBA00005350"/>
    </source>
</evidence>
<evidence type="ECO:0000313" key="3">
    <source>
        <dbReference type="EMBL" id="CAB3255108.1"/>
    </source>
</evidence>
<dbReference type="AlphaFoldDB" id="A0A8S1BHB4"/>
<dbReference type="GO" id="GO:0005886">
    <property type="term" value="C:plasma membrane"/>
    <property type="evidence" value="ECO:0007669"/>
    <property type="project" value="TreeGrafter"/>
</dbReference>
<evidence type="ECO:0000313" key="5">
    <source>
        <dbReference type="Proteomes" id="UP000494106"/>
    </source>
</evidence>
<proteinExistence type="inferred from homology"/>